<feature type="transmembrane region" description="Helical" evidence="9">
    <location>
        <begin position="142"/>
        <end position="164"/>
    </location>
</feature>
<keyword evidence="8 9" id="KW-0472">Membrane</keyword>
<dbReference type="GO" id="GO:0009401">
    <property type="term" value="P:phosphoenolpyruvate-dependent sugar phosphotransferase system"/>
    <property type="evidence" value="ECO:0007669"/>
    <property type="project" value="UniProtKB-KW"/>
</dbReference>
<dbReference type="InterPro" id="IPR050303">
    <property type="entry name" value="GatZ_KbaZ_carbometab"/>
</dbReference>
<protein>
    <recommendedName>
        <fullName evidence="14">PTS sugar transporter subunit IIC</fullName>
    </recommendedName>
</protein>
<dbReference type="Proteomes" id="UP000186039">
    <property type="component" value="Unassembled WGS sequence"/>
</dbReference>
<feature type="transmembrane region" description="Helical" evidence="9">
    <location>
        <begin position="184"/>
        <end position="204"/>
    </location>
</feature>
<dbReference type="Proteomes" id="UP000186313">
    <property type="component" value="Unassembled WGS sequence"/>
</dbReference>
<evidence type="ECO:0000256" key="5">
    <source>
        <dbReference type="ARBA" id="ARBA00022683"/>
    </source>
</evidence>
<feature type="transmembrane region" description="Helical" evidence="9">
    <location>
        <begin position="82"/>
        <end position="103"/>
    </location>
</feature>
<keyword evidence="3" id="KW-1003">Cell membrane</keyword>
<evidence type="ECO:0000256" key="1">
    <source>
        <dbReference type="ARBA" id="ARBA00004651"/>
    </source>
</evidence>
<feature type="transmembrane region" description="Helical" evidence="9">
    <location>
        <begin position="6"/>
        <end position="25"/>
    </location>
</feature>
<evidence type="ECO:0000256" key="3">
    <source>
        <dbReference type="ARBA" id="ARBA00022475"/>
    </source>
</evidence>
<dbReference type="OrthoDB" id="3190125at2"/>
<evidence type="ECO:0000313" key="10">
    <source>
        <dbReference type="EMBL" id="OLQ91846.1"/>
    </source>
</evidence>
<comment type="caution">
    <text evidence="11">The sequence shown here is derived from an EMBL/GenBank/DDBJ whole genome shotgun (WGS) entry which is preliminary data.</text>
</comment>
<dbReference type="PANTHER" id="PTHR32502">
    <property type="entry name" value="N-ACETYLGALACTOSAMINE PERMEASE II COMPONENT-RELATED"/>
    <property type="match status" value="1"/>
</dbReference>
<dbReference type="GO" id="GO:0005886">
    <property type="term" value="C:plasma membrane"/>
    <property type="evidence" value="ECO:0007669"/>
    <property type="project" value="UniProtKB-SubCell"/>
</dbReference>
<dbReference type="STRING" id="1381081.BIY22_14805"/>
<evidence type="ECO:0000256" key="7">
    <source>
        <dbReference type="ARBA" id="ARBA00022989"/>
    </source>
</evidence>
<dbReference type="InterPro" id="IPR004700">
    <property type="entry name" value="PTS_IIC_man"/>
</dbReference>
<organism evidence="11 13">
    <name type="scientific">Vibrio panuliri</name>
    <dbReference type="NCBI Taxonomy" id="1381081"/>
    <lineage>
        <taxon>Bacteria</taxon>
        <taxon>Pseudomonadati</taxon>
        <taxon>Pseudomonadota</taxon>
        <taxon>Gammaproteobacteria</taxon>
        <taxon>Vibrionales</taxon>
        <taxon>Vibrionaceae</taxon>
        <taxon>Vibrio</taxon>
    </lineage>
</organism>
<dbReference type="PROSITE" id="PS51106">
    <property type="entry name" value="PTS_EIIC_TYPE_4"/>
    <property type="match status" value="1"/>
</dbReference>
<keyword evidence="6 9" id="KW-0812">Transmembrane</keyword>
<dbReference type="RefSeq" id="WP_075706251.1">
    <property type="nucleotide sequence ID" value="NZ_AP019654.1"/>
</dbReference>
<proteinExistence type="predicted"/>
<dbReference type="Pfam" id="PF03609">
    <property type="entry name" value="EII-Sor"/>
    <property type="match status" value="1"/>
</dbReference>
<evidence type="ECO:0000313" key="11">
    <source>
        <dbReference type="EMBL" id="OLQ92598.1"/>
    </source>
</evidence>
<keyword evidence="5" id="KW-0598">Phosphotransferase system</keyword>
<keyword evidence="4" id="KW-0762">Sugar transport</keyword>
<gene>
    <name evidence="10" type="ORF">BIY20_09510</name>
    <name evidence="11" type="ORF">BIY22_14805</name>
</gene>
<dbReference type="PANTHER" id="PTHR32502:SF8">
    <property type="entry name" value="N-ACETYLGALACTOSAMINE PERMEASE IIC COMPONENT 1"/>
    <property type="match status" value="1"/>
</dbReference>
<reference evidence="12 13" key="1">
    <citation type="submission" date="2016-09" db="EMBL/GenBank/DDBJ databases">
        <title>Genomic Taxonomy of the Vibrionaceae.</title>
        <authorList>
            <person name="Gonzalez-Castillo A."/>
            <person name="Gomez-Gil B."/>
            <person name="Enciso-Ibarra K."/>
        </authorList>
    </citation>
    <scope>NUCLEOTIDE SEQUENCE [LARGE SCALE GENOMIC DNA]</scope>
    <source>
        <strain evidence="10 12">CAIM 1902</strain>
        <strain evidence="11 13">CAIM 703</strain>
    </source>
</reference>
<sequence>MDAVTLPLWPAFLVSLVTLFGYMDYMFGSPMINRPIVLAPLVGLALGDIETGILMGAALELVFMGVVTIGSATPPDTVTGSVMGTALAMMTGQGVEIALALALPIAMLTQSLKITVNTVRATRMPKAMELAEKGDTKALGRLHWFLFTWMAIPMMFVTFISVLVGVDAVKGAIEVIPQVVLDGIAVSAKILPAVGFALLLKLLWNREIKVFFYLGFLLATLFKLSILGIALLGAIIALVLTERMNSNNSNNSDDSDSDEVVIYE</sequence>
<keyword evidence="7 9" id="KW-1133">Transmembrane helix</keyword>
<keyword evidence="2" id="KW-0813">Transport</keyword>
<evidence type="ECO:0000256" key="2">
    <source>
        <dbReference type="ARBA" id="ARBA00022448"/>
    </source>
</evidence>
<feature type="transmembrane region" description="Helical" evidence="9">
    <location>
        <begin position="37"/>
        <end position="70"/>
    </location>
</feature>
<evidence type="ECO:0000313" key="13">
    <source>
        <dbReference type="Proteomes" id="UP000186313"/>
    </source>
</evidence>
<evidence type="ECO:0000256" key="9">
    <source>
        <dbReference type="SAM" id="Phobius"/>
    </source>
</evidence>
<evidence type="ECO:0000313" key="12">
    <source>
        <dbReference type="Proteomes" id="UP000186039"/>
    </source>
</evidence>
<name>A0A1Q9HP09_9VIBR</name>
<evidence type="ECO:0008006" key="14">
    <source>
        <dbReference type="Google" id="ProtNLM"/>
    </source>
</evidence>
<comment type="subcellular location">
    <subcellularLocation>
        <location evidence="1">Cell membrane</location>
        <topology evidence="1">Multi-pass membrane protein</topology>
    </subcellularLocation>
</comment>
<feature type="transmembrane region" description="Helical" evidence="9">
    <location>
        <begin position="211"/>
        <end position="240"/>
    </location>
</feature>
<dbReference type="AlphaFoldDB" id="A0A1Q9HP09"/>
<evidence type="ECO:0000256" key="6">
    <source>
        <dbReference type="ARBA" id="ARBA00022692"/>
    </source>
</evidence>
<evidence type="ECO:0000256" key="4">
    <source>
        <dbReference type="ARBA" id="ARBA00022597"/>
    </source>
</evidence>
<accession>A0A1Q9HP09</accession>
<dbReference type="EMBL" id="MJMH01000171">
    <property type="protein sequence ID" value="OLQ91846.1"/>
    <property type="molecule type" value="Genomic_DNA"/>
</dbReference>
<evidence type="ECO:0000256" key="8">
    <source>
        <dbReference type="ARBA" id="ARBA00023136"/>
    </source>
</evidence>
<keyword evidence="12" id="KW-1185">Reference proteome</keyword>
<dbReference type="EMBL" id="MJMJ01000002">
    <property type="protein sequence ID" value="OLQ92598.1"/>
    <property type="molecule type" value="Genomic_DNA"/>
</dbReference>